<dbReference type="EMBL" id="PRLG01000029">
    <property type="protein sequence ID" value="PYY26001.1"/>
    <property type="molecule type" value="Genomic_DNA"/>
</dbReference>
<evidence type="ECO:0000313" key="7">
    <source>
        <dbReference type="EMBL" id="PYY26001.1"/>
    </source>
</evidence>
<dbReference type="InterPro" id="IPR006127">
    <property type="entry name" value="ZnuA-like"/>
</dbReference>
<dbReference type="InterPro" id="IPR050492">
    <property type="entry name" value="Bact_metal-bind_prot9"/>
</dbReference>
<accession>A0A2W0CQN1</accession>
<reference evidence="7 8" key="1">
    <citation type="submission" date="2018-01" db="EMBL/GenBank/DDBJ databases">
        <title>Genome sequence of the PGP bacterium Paenibacillus illinoisensis E3.</title>
        <authorList>
            <person name="Rolli E."/>
            <person name="Marasco R."/>
            <person name="Bessem C."/>
            <person name="Michoud G."/>
            <person name="Gaiarsa S."/>
            <person name="Borin S."/>
            <person name="Daffonchio D."/>
        </authorList>
    </citation>
    <scope>NUCLEOTIDE SEQUENCE [LARGE SCALE GENOMIC DNA]</scope>
    <source>
        <strain evidence="7 8">E3</strain>
    </source>
</reference>
<sequence length="382" mass="41487">MKFSKKSAMGLLFSLTLIAAGCGQTKPASDSDAASTSTPAATEKKLNVQVSFYPMYEFTKNVAGDLADVHTLVPAGMEPHDWEPTPQDIASIEKADVLVYNGAGMESWIDQVKDSLSNDKLVQVEASQGIDLLEGVEDGHHHGESSADEHDHDHADEATTEEHDHDHEHGEEAAAEEHDHDHADEATTEEHDHEHDADTEEGHSHDHGGLDPHVWLSPVLAVQEVRNIEAGLAQAAPEHAEQFKQNADAYIAKLETLDQDFKAVVSDSKRKDFITQHAAFGYLAQQYGLQQVPIAGLSPDQEPSAAQMASVIDFAKEHQVKTIFFETLVSSKVSETIASEVGAKTAVLNPIEGLTEEEIAAGLDYIGVMEQNLEALKLALNE</sequence>
<organism evidence="7 8">
    <name type="scientific">Paenibacillus illinoisensis</name>
    <dbReference type="NCBI Taxonomy" id="59845"/>
    <lineage>
        <taxon>Bacteria</taxon>
        <taxon>Bacillati</taxon>
        <taxon>Bacillota</taxon>
        <taxon>Bacilli</taxon>
        <taxon>Bacillales</taxon>
        <taxon>Paenibacillaceae</taxon>
        <taxon>Paenibacillus</taxon>
    </lineage>
</organism>
<dbReference type="CDD" id="cd01017">
    <property type="entry name" value="AdcA"/>
    <property type="match status" value="1"/>
</dbReference>
<comment type="similarity">
    <text evidence="1 4">Belongs to the bacterial solute-binding protein 9 family.</text>
</comment>
<evidence type="ECO:0000256" key="6">
    <source>
        <dbReference type="SAM" id="SignalP"/>
    </source>
</evidence>
<evidence type="ECO:0000256" key="5">
    <source>
        <dbReference type="SAM" id="MobiDB-lite"/>
    </source>
</evidence>
<comment type="caution">
    <text evidence="7">The sequence shown here is derived from an EMBL/GenBank/DDBJ whole genome shotgun (WGS) entry which is preliminary data.</text>
</comment>
<evidence type="ECO:0000256" key="3">
    <source>
        <dbReference type="ARBA" id="ARBA00022729"/>
    </source>
</evidence>
<dbReference type="Proteomes" id="UP000247459">
    <property type="component" value="Unassembled WGS sequence"/>
</dbReference>
<feature type="region of interest" description="Disordered" evidence="5">
    <location>
        <begin position="136"/>
        <end position="211"/>
    </location>
</feature>
<dbReference type="SUPFAM" id="SSF53807">
    <property type="entry name" value="Helical backbone' metal receptor"/>
    <property type="match status" value="1"/>
</dbReference>
<dbReference type="GO" id="GO:0007155">
    <property type="term" value="P:cell adhesion"/>
    <property type="evidence" value="ECO:0007669"/>
    <property type="project" value="InterPro"/>
</dbReference>
<keyword evidence="3 6" id="KW-0732">Signal</keyword>
<dbReference type="PANTHER" id="PTHR42953">
    <property type="entry name" value="HIGH-AFFINITY ZINC UPTAKE SYSTEM PROTEIN ZNUA-RELATED"/>
    <property type="match status" value="1"/>
</dbReference>
<dbReference type="InterPro" id="IPR006128">
    <property type="entry name" value="Lipoprotein_PsaA-like"/>
</dbReference>
<evidence type="ECO:0000256" key="4">
    <source>
        <dbReference type="RuleBase" id="RU003512"/>
    </source>
</evidence>
<dbReference type="AlphaFoldDB" id="A0A2W0CQN1"/>
<evidence type="ECO:0000256" key="1">
    <source>
        <dbReference type="ARBA" id="ARBA00011028"/>
    </source>
</evidence>
<protein>
    <submittedName>
        <fullName evidence="7">Periplasmic solute-binding protein</fullName>
    </submittedName>
</protein>
<dbReference type="InterPro" id="IPR006129">
    <property type="entry name" value="AdhesinB"/>
</dbReference>
<dbReference type="GO" id="GO:0030001">
    <property type="term" value="P:metal ion transport"/>
    <property type="evidence" value="ECO:0007669"/>
    <property type="project" value="InterPro"/>
</dbReference>
<dbReference type="OrthoDB" id="9810636at2"/>
<feature type="signal peptide" evidence="6">
    <location>
        <begin position="1"/>
        <end position="19"/>
    </location>
</feature>
<keyword evidence="2 4" id="KW-0813">Transport</keyword>
<gene>
    <name evidence="7" type="ORF">PIL02S_05371</name>
</gene>
<dbReference type="PRINTS" id="PR00690">
    <property type="entry name" value="ADHESNFAMILY"/>
</dbReference>
<dbReference type="PANTHER" id="PTHR42953:SF3">
    <property type="entry name" value="HIGH-AFFINITY ZINC UPTAKE SYSTEM PROTEIN ZNUA"/>
    <property type="match status" value="1"/>
</dbReference>
<evidence type="ECO:0000256" key="2">
    <source>
        <dbReference type="ARBA" id="ARBA00022448"/>
    </source>
</evidence>
<dbReference type="GO" id="GO:0046872">
    <property type="term" value="F:metal ion binding"/>
    <property type="evidence" value="ECO:0007669"/>
    <property type="project" value="InterPro"/>
</dbReference>
<evidence type="ECO:0000313" key="8">
    <source>
        <dbReference type="Proteomes" id="UP000247459"/>
    </source>
</evidence>
<dbReference type="RefSeq" id="WP_110822106.1">
    <property type="nucleotide sequence ID" value="NZ_PRLG01000029.1"/>
</dbReference>
<dbReference type="PRINTS" id="PR00691">
    <property type="entry name" value="ADHESINB"/>
</dbReference>
<dbReference type="PROSITE" id="PS51257">
    <property type="entry name" value="PROKAR_LIPOPROTEIN"/>
    <property type="match status" value="1"/>
</dbReference>
<feature type="chain" id="PRO_5039267357" evidence="6">
    <location>
        <begin position="20"/>
        <end position="382"/>
    </location>
</feature>
<dbReference type="Gene3D" id="3.40.50.1980">
    <property type="entry name" value="Nitrogenase molybdenum iron protein domain"/>
    <property type="match status" value="3"/>
</dbReference>
<feature type="compositionally biased region" description="Basic and acidic residues" evidence="5">
    <location>
        <begin position="137"/>
        <end position="210"/>
    </location>
</feature>
<dbReference type="Pfam" id="PF01297">
    <property type="entry name" value="ZnuA"/>
    <property type="match status" value="1"/>
</dbReference>
<name>A0A2W0CQN1_9BACL</name>
<proteinExistence type="inferred from homology"/>